<dbReference type="Gene3D" id="3.40.720.10">
    <property type="entry name" value="Alkaline Phosphatase, subunit A"/>
    <property type="match status" value="1"/>
</dbReference>
<dbReference type="Pfam" id="PF00884">
    <property type="entry name" value="Sulfatase"/>
    <property type="match status" value="1"/>
</dbReference>
<feature type="domain" description="Sulfatase N-terminal" evidence="3">
    <location>
        <begin position="4"/>
        <end position="364"/>
    </location>
</feature>
<accession>A0ABS4G0I9</accession>
<reference evidence="4 5" key="1">
    <citation type="submission" date="2021-03" db="EMBL/GenBank/DDBJ databases">
        <title>Genomic Encyclopedia of Type Strains, Phase IV (KMG-IV): sequencing the most valuable type-strain genomes for metagenomic binning, comparative biology and taxonomic classification.</title>
        <authorList>
            <person name="Goeker M."/>
        </authorList>
    </citation>
    <scope>NUCLEOTIDE SEQUENCE [LARGE SCALE GENOMIC DNA]</scope>
    <source>
        <strain evidence="4 5">DSM 6139</strain>
    </source>
</reference>
<evidence type="ECO:0000313" key="5">
    <source>
        <dbReference type="Proteomes" id="UP001519271"/>
    </source>
</evidence>
<evidence type="ECO:0000256" key="2">
    <source>
        <dbReference type="ARBA" id="ARBA00022801"/>
    </source>
</evidence>
<dbReference type="InterPro" id="IPR017850">
    <property type="entry name" value="Alkaline_phosphatase_core_sf"/>
</dbReference>
<dbReference type="CDD" id="cd16150">
    <property type="entry name" value="sulfatase_like"/>
    <property type="match status" value="1"/>
</dbReference>
<evidence type="ECO:0000256" key="1">
    <source>
        <dbReference type="ARBA" id="ARBA00022723"/>
    </source>
</evidence>
<dbReference type="EMBL" id="JAGGKC010000002">
    <property type="protein sequence ID" value="MBP1918017.1"/>
    <property type="molecule type" value="Genomic_DNA"/>
</dbReference>
<sequence>MNKKNIVLFVADQMRSDSLAHMGNTASITPNLDKLAKEGISFENAYCQNPVCVPSRCSFLTGLYPHTTGHRTMHFLQREDEENILRKMKQNGYEVIWIGRNDVLPSGMPKTEYCDEFYNGLDQLNRVNPEGLSESSFFKQSGDYMKGFTRPEFMKDVSPYSFYLGRQDSELAEQGFDYNCIQSALDYIDRRTKEGSEKPFLLYISLIYPHPPYVCSDPWYSMIDRTKLPEKRPDVEKLKDKPGMLYGIREKQELKSWTDQKYDELRATYLAMVSQFDEHYGIISDKLKASGLYDETSIFVFSDHGDYTGDYGIVEKVQNCFEDPISNIPLIVKPSASYNVKSRISPALVELLDLPATISEIAGIDLGYTQFGKSLIHTFNGDDEHKDAVFCEGGRLHGEVQAMEGGHGPKSHYWPRLSTQCEEGPQHTKACMIRMGNLKYTYRLYEKDELYDLDKDPMELRNAIDDPAYSERLTEMKARLLQYYMETGDFVPVKRDAR</sequence>
<gene>
    <name evidence="4" type="ORF">J2Z34_000488</name>
</gene>
<dbReference type="SUPFAM" id="SSF53649">
    <property type="entry name" value="Alkaline phosphatase-like"/>
    <property type="match status" value="1"/>
</dbReference>
<organism evidence="4 5">
    <name type="scientific">Youngiibacter multivorans</name>
    <dbReference type="NCBI Taxonomy" id="937251"/>
    <lineage>
        <taxon>Bacteria</taxon>
        <taxon>Bacillati</taxon>
        <taxon>Bacillota</taxon>
        <taxon>Clostridia</taxon>
        <taxon>Eubacteriales</taxon>
        <taxon>Clostridiaceae</taxon>
        <taxon>Youngiibacter</taxon>
    </lineage>
</organism>
<evidence type="ECO:0000259" key="3">
    <source>
        <dbReference type="Pfam" id="PF00884"/>
    </source>
</evidence>
<keyword evidence="2" id="KW-0378">Hydrolase</keyword>
<dbReference type="PANTHER" id="PTHR45953">
    <property type="entry name" value="IDURONATE 2-SULFATASE"/>
    <property type="match status" value="1"/>
</dbReference>
<dbReference type="PANTHER" id="PTHR45953:SF1">
    <property type="entry name" value="IDURONATE 2-SULFATASE"/>
    <property type="match status" value="1"/>
</dbReference>
<evidence type="ECO:0000313" key="4">
    <source>
        <dbReference type="EMBL" id="MBP1918017.1"/>
    </source>
</evidence>
<comment type="caution">
    <text evidence="4">The sequence shown here is derived from an EMBL/GenBank/DDBJ whole genome shotgun (WGS) entry which is preliminary data.</text>
</comment>
<keyword evidence="5" id="KW-1185">Reference proteome</keyword>
<proteinExistence type="predicted"/>
<dbReference type="InterPro" id="IPR000917">
    <property type="entry name" value="Sulfatase_N"/>
</dbReference>
<protein>
    <submittedName>
        <fullName evidence="4">Arylsulfatase A-like enzyme</fullName>
    </submittedName>
</protein>
<dbReference type="RefSeq" id="WP_209458257.1">
    <property type="nucleotide sequence ID" value="NZ_JAGGKC010000002.1"/>
</dbReference>
<keyword evidence="1" id="KW-0479">Metal-binding</keyword>
<dbReference type="Proteomes" id="UP001519271">
    <property type="component" value="Unassembled WGS sequence"/>
</dbReference>
<name>A0ABS4G0I9_9CLOT</name>